<keyword evidence="2" id="KW-1133">Transmembrane helix</keyword>
<dbReference type="InterPro" id="IPR042089">
    <property type="entry name" value="Peptidase_M13_dom_2"/>
</dbReference>
<dbReference type="SUPFAM" id="SSF55486">
    <property type="entry name" value="Metalloproteases ('zincins'), catalytic domain"/>
    <property type="match status" value="1"/>
</dbReference>
<name>A0A914UZM4_9BILA</name>
<organism evidence="3 4">
    <name type="scientific">Plectus sambesii</name>
    <dbReference type="NCBI Taxonomy" id="2011161"/>
    <lineage>
        <taxon>Eukaryota</taxon>
        <taxon>Metazoa</taxon>
        <taxon>Ecdysozoa</taxon>
        <taxon>Nematoda</taxon>
        <taxon>Chromadorea</taxon>
        <taxon>Plectida</taxon>
        <taxon>Plectina</taxon>
        <taxon>Plectoidea</taxon>
        <taxon>Plectidae</taxon>
        <taxon>Plectus</taxon>
    </lineage>
</organism>
<dbReference type="InterPro" id="IPR024079">
    <property type="entry name" value="MetalloPept_cat_dom_sf"/>
</dbReference>
<dbReference type="InterPro" id="IPR000718">
    <property type="entry name" value="Peptidase_M13"/>
</dbReference>
<accession>A0A914UZM4</accession>
<evidence type="ECO:0000256" key="1">
    <source>
        <dbReference type="SAM" id="MobiDB-lite"/>
    </source>
</evidence>
<dbReference type="PROSITE" id="PS51885">
    <property type="entry name" value="NEPRILYSIN"/>
    <property type="match status" value="1"/>
</dbReference>
<reference evidence="4" key="1">
    <citation type="submission" date="2022-11" db="UniProtKB">
        <authorList>
            <consortium name="WormBaseParasite"/>
        </authorList>
    </citation>
    <scope>IDENTIFICATION</scope>
</reference>
<dbReference type="Proteomes" id="UP000887566">
    <property type="component" value="Unplaced"/>
</dbReference>
<protein>
    <submittedName>
        <fullName evidence="4">Peptidase M13 N-terminal domain-containing protein</fullName>
    </submittedName>
</protein>
<keyword evidence="2" id="KW-0472">Membrane</keyword>
<dbReference type="WBParaSite" id="PSAMB.scaffold13756size2136.g35660.t1">
    <property type="protein sequence ID" value="PSAMB.scaffold13756size2136.g35660.t1"/>
    <property type="gene ID" value="PSAMB.scaffold13756size2136.g35660"/>
</dbReference>
<evidence type="ECO:0000313" key="3">
    <source>
        <dbReference type="Proteomes" id="UP000887566"/>
    </source>
</evidence>
<dbReference type="Gene3D" id="3.40.390.10">
    <property type="entry name" value="Collagenase (Catalytic Domain)"/>
    <property type="match status" value="1"/>
</dbReference>
<dbReference type="Gene3D" id="1.10.1380.10">
    <property type="entry name" value="Neutral endopeptidase , domain2"/>
    <property type="match status" value="1"/>
</dbReference>
<evidence type="ECO:0000313" key="4">
    <source>
        <dbReference type="WBParaSite" id="PSAMB.scaffold13756size2136.g35660.t1"/>
    </source>
</evidence>
<keyword evidence="2" id="KW-0812">Transmembrane</keyword>
<dbReference type="AlphaFoldDB" id="A0A914UZM4"/>
<evidence type="ECO:0000256" key="2">
    <source>
        <dbReference type="SAM" id="Phobius"/>
    </source>
</evidence>
<sequence>MPIVRRSRTPRPASSHLVSSKPRANPFKYCLIVAVIALLSVIAAAVFSLLFLPWRVDISQKATNESRQFCASAACDAEADFIRLGLDETADPCDDFFKFSCGNFANNVPHLAAKQYPFYDWDMVVARQFGRHIVDSLKNSTKSGAQYAVRAYNSC</sequence>
<dbReference type="GO" id="GO:0004222">
    <property type="term" value="F:metalloendopeptidase activity"/>
    <property type="evidence" value="ECO:0007669"/>
    <property type="project" value="InterPro"/>
</dbReference>
<proteinExistence type="predicted"/>
<feature type="region of interest" description="Disordered" evidence="1">
    <location>
        <begin position="1"/>
        <end position="20"/>
    </location>
</feature>
<keyword evidence="3" id="KW-1185">Reference proteome</keyword>
<dbReference type="GO" id="GO:0006508">
    <property type="term" value="P:proteolysis"/>
    <property type="evidence" value="ECO:0007669"/>
    <property type="project" value="InterPro"/>
</dbReference>
<feature type="transmembrane region" description="Helical" evidence="2">
    <location>
        <begin position="29"/>
        <end position="54"/>
    </location>
</feature>